<name>A0A7W8EFB1_9ACTN</name>
<protein>
    <submittedName>
        <fullName evidence="4">NAD(P)-dependent dehydrogenase (Short-subunit alcohol dehydrogenase family)</fullName>
    </submittedName>
</protein>
<keyword evidence="5" id="KW-1185">Reference proteome</keyword>
<dbReference type="PROSITE" id="PS00061">
    <property type="entry name" value="ADH_SHORT"/>
    <property type="match status" value="1"/>
</dbReference>
<dbReference type="SMART" id="SM00822">
    <property type="entry name" value="PKS_KR"/>
    <property type="match status" value="1"/>
</dbReference>
<dbReference type="InterPro" id="IPR057326">
    <property type="entry name" value="KR_dom"/>
</dbReference>
<dbReference type="PRINTS" id="PR00080">
    <property type="entry name" value="SDRFAMILY"/>
</dbReference>
<evidence type="ECO:0000313" key="4">
    <source>
        <dbReference type="EMBL" id="MBB5076287.1"/>
    </source>
</evidence>
<dbReference type="InterPro" id="IPR036291">
    <property type="entry name" value="NAD(P)-bd_dom_sf"/>
</dbReference>
<evidence type="ECO:0000259" key="3">
    <source>
        <dbReference type="SMART" id="SM00822"/>
    </source>
</evidence>
<dbReference type="AlphaFoldDB" id="A0A7W8EFB1"/>
<evidence type="ECO:0000313" key="5">
    <source>
        <dbReference type="Proteomes" id="UP000568380"/>
    </source>
</evidence>
<dbReference type="PRINTS" id="PR00081">
    <property type="entry name" value="GDHRDH"/>
</dbReference>
<dbReference type="CDD" id="cd05233">
    <property type="entry name" value="SDR_c"/>
    <property type="match status" value="1"/>
</dbReference>
<dbReference type="RefSeq" id="WP_246508777.1">
    <property type="nucleotide sequence ID" value="NZ_JACHIN010000002.1"/>
</dbReference>
<comment type="caution">
    <text evidence="4">The sequence shown here is derived from an EMBL/GenBank/DDBJ whole genome shotgun (WGS) entry which is preliminary data.</text>
</comment>
<organism evidence="4 5">
    <name type="scientific">Nonomuraea endophytica</name>
    <dbReference type="NCBI Taxonomy" id="714136"/>
    <lineage>
        <taxon>Bacteria</taxon>
        <taxon>Bacillati</taxon>
        <taxon>Actinomycetota</taxon>
        <taxon>Actinomycetes</taxon>
        <taxon>Streptosporangiales</taxon>
        <taxon>Streptosporangiaceae</taxon>
        <taxon>Nonomuraea</taxon>
    </lineage>
</organism>
<dbReference type="PANTHER" id="PTHR43658">
    <property type="entry name" value="SHORT-CHAIN DEHYDROGENASE/REDUCTASE"/>
    <property type="match status" value="1"/>
</dbReference>
<reference evidence="4 5" key="1">
    <citation type="submission" date="2020-08" db="EMBL/GenBank/DDBJ databases">
        <title>Genomic Encyclopedia of Type Strains, Phase IV (KMG-IV): sequencing the most valuable type-strain genomes for metagenomic binning, comparative biology and taxonomic classification.</title>
        <authorList>
            <person name="Goeker M."/>
        </authorList>
    </citation>
    <scope>NUCLEOTIDE SEQUENCE [LARGE SCALE GENOMIC DNA]</scope>
    <source>
        <strain evidence="4 5">DSM 45385</strain>
    </source>
</reference>
<evidence type="ECO:0000256" key="2">
    <source>
        <dbReference type="ARBA" id="ARBA00023002"/>
    </source>
</evidence>
<accession>A0A7W8EFB1</accession>
<dbReference type="InterPro" id="IPR002347">
    <property type="entry name" value="SDR_fam"/>
</dbReference>
<comment type="similarity">
    <text evidence="1">Belongs to the short-chain dehydrogenases/reductases (SDR) family.</text>
</comment>
<evidence type="ECO:0000256" key="1">
    <source>
        <dbReference type="ARBA" id="ARBA00006484"/>
    </source>
</evidence>
<dbReference type="Proteomes" id="UP000568380">
    <property type="component" value="Unassembled WGS sequence"/>
</dbReference>
<dbReference type="PANTHER" id="PTHR43658:SF8">
    <property type="entry name" value="17-BETA-HYDROXYSTEROID DEHYDROGENASE 14-RELATED"/>
    <property type="match status" value="1"/>
</dbReference>
<sequence>MERFAGKKVLLTGAATGIGRATALRLAGEGARVFAVDLNPEIPSHPDITPHVADVADEEQVKTAVAQAAKELGGIDTLINVAGIHKTTPLATLSLADFRRLLDVNLLGTFLFCREAMPYLVESKGVVVNTASTSATHAHPYMTGYAASKGGVLAFSLSLAAEVAPRGVRVVTVSPGGVVTPLMSSVTFPEDVDASFYGRIMPQVGFGEPEAIAGTIAYAASADGAYLTGVELRVDGGSHV</sequence>
<dbReference type="SUPFAM" id="SSF51735">
    <property type="entry name" value="NAD(P)-binding Rossmann-fold domains"/>
    <property type="match status" value="1"/>
</dbReference>
<dbReference type="Gene3D" id="3.40.50.720">
    <property type="entry name" value="NAD(P)-binding Rossmann-like Domain"/>
    <property type="match status" value="1"/>
</dbReference>
<dbReference type="GO" id="GO:0016491">
    <property type="term" value="F:oxidoreductase activity"/>
    <property type="evidence" value="ECO:0007669"/>
    <property type="project" value="UniProtKB-KW"/>
</dbReference>
<feature type="domain" description="Ketoreductase" evidence="3">
    <location>
        <begin position="7"/>
        <end position="182"/>
    </location>
</feature>
<dbReference type="EMBL" id="JACHIN010000002">
    <property type="protein sequence ID" value="MBB5076287.1"/>
    <property type="molecule type" value="Genomic_DNA"/>
</dbReference>
<keyword evidence="2" id="KW-0560">Oxidoreductase</keyword>
<dbReference type="Pfam" id="PF13561">
    <property type="entry name" value="adh_short_C2"/>
    <property type="match status" value="1"/>
</dbReference>
<dbReference type="InterPro" id="IPR020904">
    <property type="entry name" value="Sc_DH/Rdtase_CS"/>
</dbReference>
<gene>
    <name evidence="4" type="ORF">HNR40_001751</name>
</gene>
<proteinExistence type="inferred from homology"/>
<dbReference type="FunFam" id="3.40.50.720:FF:000084">
    <property type="entry name" value="Short-chain dehydrogenase reductase"/>
    <property type="match status" value="1"/>
</dbReference>